<evidence type="ECO:0000313" key="1">
    <source>
        <dbReference type="EMBL" id="SDH56389.1"/>
    </source>
</evidence>
<dbReference type="EMBL" id="FNCO01000007">
    <property type="protein sequence ID" value="SDH56389.1"/>
    <property type="molecule type" value="Genomic_DNA"/>
</dbReference>
<keyword evidence="2" id="KW-1185">Reference proteome</keyword>
<organism evidence="1 2">
    <name type="scientific">Pseudomonas abietaniphila</name>
    <dbReference type="NCBI Taxonomy" id="89065"/>
    <lineage>
        <taxon>Bacteria</taxon>
        <taxon>Pseudomonadati</taxon>
        <taxon>Pseudomonadota</taxon>
        <taxon>Gammaproteobacteria</taxon>
        <taxon>Pseudomonadales</taxon>
        <taxon>Pseudomonadaceae</taxon>
        <taxon>Pseudomonas</taxon>
    </lineage>
</organism>
<accession>A0A1G8DG19</accession>
<sequence length="86" mass="9766">MRMVWTFIVLRTFPLDLRHAESFGVELGESKGARCDTAIKGSDARVQRGEVQRIAFAKMPCLMREMPGFASKPVMNFKILGIIHRL</sequence>
<proteinExistence type="predicted"/>
<evidence type="ECO:0000313" key="2">
    <source>
        <dbReference type="Proteomes" id="UP000182894"/>
    </source>
</evidence>
<reference evidence="2" key="1">
    <citation type="submission" date="2016-10" db="EMBL/GenBank/DDBJ databases">
        <authorList>
            <person name="Varghese N."/>
            <person name="Submissions S."/>
        </authorList>
    </citation>
    <scope>NUCLEOTIDE SEQUENCE [LARGE SCALE GENOMIC DNA]</scope>
    <source>
        <strain evidence="2">ATCC 700689</strain>
    </source>
</reference>
<dbReference type="AlphaFoldDB" id="A0A1G8DG19"/>
<gene>
    <name evidence="1" type="ORF">SAMN05216605_10731</name>
</gene>
<name>A0A1G8DG19_9PSED</name>
<dbReference type="Proteomes" id="UP000182894">
    <property type="component" value="Unassembled WGS sequence"/>
</dbReference>
<protein>
    <submittedName>
        <fullName evidence="1">Uncharacterized protein</fullName>
    </submittedName>
</protein>